<dbReference type="GO" id="GO:0016020">
    <property type="term" value="C:membrane"/>
    <property type="evidence" value="ECO:0007669"/>
    <property type="project" value="UniProtKB-SubCell"/>
</dbReference>
<dbReference type="InterPro" id="IPR004031">
    <property type="entry name" value="PMP22/EMP/MP20/Claudin"/>
</dbReference>
<dbReference type="Pfam" id="PF00822">
    <property type="entry name" value="PMP22_Claudin"/>
    <property type="match status" value="1"/>
</dbReference>
<feature type="compositionally biased region" description="Low complexity" evidence="5">
    <location>
        <begin position="335"/>
        <end position="347"/>
    </location>
</feature>
<keyword evidence="3 6" id="KW-1133">Transmembrane helix</keyword>
<comment type="caution">
    <text evidence="8">The sequence shown here is derived from an EMBL/GenBank/DDBJ whole genome shotgun (WGS) entry which is preliminary data.</text>
</comment>
<dbReference type="EMBL" id="CAJOBA010007929">
    <property type="protein sequence ID" value="CAF3816115.1"/>
    <property type="molecule type" value="Genomic_DNA"/>
</dbReference>
<dbReference type="Gene3D" id="1.20.140.150">
    <property type="match status" value="1"/>
</dbReference>
<dbReference type="Proteomes" id="UP000677228">
    <property type="component" value="Unassembled WGS sequence"/>
</dbReference>
<name>A0A814Q118_9BILA</name>
<feature type="region of interest" description="Disordered" evidence="5">
    <location>
        <begin position="302"/>
        <end position="371"/>
    </location>
</feature>
<accession>A0A814Q118</accession>
<proteinExistence type="predicted"/>
<evidence type="ECO:0000313" key="10">
    <source>
        <dbReference type="EMBL" id="CAF3877882.1"/>
    </source>
</evidence>
<evidence type="ECO:0000313" key="7">
    <source>
        <dbReference type="EMBL" id="CAF1048550.1"/>
    </source>
</evidence>
<evidence type="ECO:0000256" key="3">
    <source>
        <dbReference type="ARBA" id="ARBA00022989"/>
    </source>
</evidence>
<keyword evidence="11" id="KW-1185">Reference proteome</keyword>
<keyword evidence="2 6" id="KW-0812">Transmembrane</keyword>
<feature type="compositionally biased region" description="Basic residues" evidence="5">
    <location>
        <begin position="311"/>
        <end position="330"/>
    </location>
</feature>
<feature type="transmembrane region" description="Helical" evidence="6">
    <location>
        <begin position="116"/>
        <end position="139"/>
    </location>
</feature>
<feature type="transmembrane region" description="Helical" evidence="6">
    <location>
        <begin position="12"/>
        <end position="32"/>
    </location>
</feature>
<feature type="transmembrane region" description="Helical" evidence="6">
    <location>
        <begin position="89"/>
        <end position="109"/>
    </location>
</feature>
<dbReference type="OrthoDB" id="10033008at2759"/>
<dbReference type="EMBL" id="CAJOBC010005845">
    <property type="protein sequence ID" value="CAF3877882.1"/>
    <property type="molecule type" value="Genomic_DNA"/>
</dbReference>
<dbReference type="Proteomes" id="UP000681722">
    <property type="component" value="Unassembled WGS sequence"/>
</dbReference>
<reference evidence="8" key="1">
    <citation type="submission" date="2021-02" db="EMBL/GenBank/DDBJ databases">
        <authorList>
            <person name="Nowell W R."/>
        </authorList>
    </citation>
    <scope>NUCLEOTIDE SEQUENCE</scope>
</reference>
<keyword evidence="4 6" id="KW-0472">Membrane</keyword>
<dbReference type="Proteomes" id="UP000682733">
    <property type="component" value="Unassembled WGS sequence"/>
</dbReference>
<feature type="transmembrane region" description="Helical" evidence="6">
    <location>
        <begin position="159"/>
        <end position="184"/>
    </location>
</feature>
<evidence type="ECO:0000256" key="1">
    <source>
        <dbReference type="ARBA" id="ARBA00004141"/>
    </source>
</evidence>
<evidence type="ECO:0000313" key="11">
    <source>
        <dbReference type="Proteomes" id="UP000663829"/>
    </source>
</evidence>
<evidence type="ECO:0000256" key="6">
    <source>
        <dbReference type="SAM" id="Phobius"/>
    </source>
</evidence>
<organism evidence="8 11">
    <name type="scientific">Didymodactylos carnosus</name>
    <dbReference type="NCBI Taxonomy" id="1234261"/>
    <lineage>
        <taxon>Eukaryota</taxon>
        <taxon>Metazoa</taxon>
        <taxon>Spiralia</taxon>
        <taxon>Gnathifera</taxon>
        <taxon>Rotifera</taxon>
        <taxon>Eurotatoria</taxon>
        <taxon>Bdelloidea</taxon>
        <taxon>Philodinida</taxon>
        <taxon>Philodinidae</taxon>
        <taxon>Didymodactylos</taxon>
    </lineage>
</organism>
<protein>
    <submittedName>
        <fullName evidence="8">Uncharacterized protein</fullName>
    </submittedName>
</protein>
<evidence type="ECO:0000256" key="5">
    <source>
        <dbReference type="SAM" id="MobiDB-lite"/>
    </source>
</evidence>
<evidence type="ECO:0000256" key="4">
    <source>
        <dbReference type="ARBA" id="ARBA00023136"/>
    </source>
</evidence>
<dbReference type="Proteomes" id="UP000663829">
    <property type="component" value="Unassembled WGS sequence"/>
</dbReference>
<feature type="compositionally biased region" description="Pro residues" evidence="5">
    <location>
        <begin position="348"/>
        <end position="362"/>
    </location>
</feature>
<dbReference type="EMBL" id="CAJNOQ010005846">
    <property type="protein sequence ID" value="CAF1113780.1"/>
    <property type="molecule type" value="Genomic_DNA"/>
</dbReference>
<evidence type="ECO:0000256" key="2">
    <source>
        <dbReference type="ARBA" id="ARBA00022692"/>
    </source>
</evidence>
<evidence type="ECO:0000313" key="8">
    <source>
        <dbReference type="EMBL" id="CAF1113780.1"/>
    </source>
</evidence>
<sequence>MYQCIIPPRIWLSVGLSLLIFGLVLGWISLAVPDWLQYYENNNLNQESSNDLRKFGLWNNCTFNTRLNDYDCTSWNGNAPSFVRVTQSLIPIGLILGTVSLLAACIGFTSRKAFNASVLFAGLFSFLCFVFTIIGLTVFATESLAFIERMHTNLNSRRYGMWLMIPCLTFSFLAALCFIVAAILNWYDYKSMKVTGILNHSTDKFGSVFKAPSESNMTAFKHQQLAQTKPIMPAHQYPEACYQLGAVPGYPPPPSYAPQLNGAINPAFHCGLYGYSRPPSPSTNFLYNPDLYHHRHYITENSDLEDVPKNSRSRKRSQSRRHSGHRSRSHSPRENNNNGHNQNQPQYIPIPIPYYQPQPQHPAPSANGTAQQLPQMPYVIQTSNQNQPTQYIEELVQTIPQSRIITEAKGNVLTYPVLTNGSLLMNTNPIQLTGGGQTQQPVYAISYRTNNSSIIPSNGQQIAITTGPPATSYVTTAANPSRGPYMYSQANTDQIFEITSDDDENMMQQTQQKLATIPRRNDQNKSIKEAWTWRKL</sequence>
<comment type="subcellular location">
    <subcellularLocation>
        <location evidence="1">Membrane</location>
        <topology evidence="1">Multi-pass membrane protein</topology>
    </subcellularLocation>
</comment>
<gene>
    <name evidence="8" type="ORF">GPM918_LOCUS19359</name>
    <name evidence="7" type="ORF">OVA965_LOCUS16848</name>
    <name evidence="10" type="ORF">SRO942_LOCUS19355</name>
    <name evidence="9" type="ORF">TMI583_LOCUS16858</name>
</gene>
<evidence type="ECO:0000313" key="9">
    <source>
        <dbReference type="EMBL" id="CAF3816115.1"/>
    </source>
</evidence>
<dbReference type="EMBL" id="CAJNOK010007917">
    <property type="protein sequence ID" value="CAF1048550.1"/>
    <property type="molecule type" value="Genomic_DNA"/>
</dbReference>
<dbReference type="AlphaFoldDB" id="A0A814Q118"/>